<dbReference type="RefSeq" id="WP_095523062.1">
    <property type="nucleotide sequence ID" value="NZ_MDUX01000002.1"/>
</dbReference>
<accession>A0A272EQT9</accession>
<comment type="caution">
    <text evidence="2">The sequence shown here is derived from an EMBL/GenBank/DDBJ whole genome shotgun (WGS) entry which is preliminary data.</text>
</comment>
<dbReference type="InterPro" id="IPR021874">
    <property type="entry name" value="Phage_Mu_Gp27"/>
</dbReference>
<reference evidence="2 3" key="2">
    <citation type="submission" date="2017-07" db="EMBL/GenBank/DDBJ databases">
        <title>Candidatus Dactylopiibacterium carminicum, a nitrogen-fixing symbiont of the cochineal insect Dactylopius coccus and Dactylopius opuntiae (Hemiptera: Coccoidea: Dactylopiidae).</title>
        <authorList>
            <person name="Vera A."/>
        </authorList>
    </citation>
    <scope>NUCLEOTIDE SEQUENCE [LARGE SCALE GENOMIC DNA]</scope>
    <source>
        <strain evidence="2 3">NFDCM</strain>
    </source>
</reference>
<dbReference type="EMBL" id="MDUX01000002">
    <property type="protein sequence ID" value="KAF7600714.1"/>
    <property type="molecule type" value="Genomic_DNA"/>
</dbReference>
<evidence type="ECO:0000313" key="1">
    <source>
        <dbReference type="EMBL" id="KAF7600714.1"/>
    </source>
</evidence>
<dbReference type="Pfam" id="PF11985">
    <property type="entry name" value="Phage_Mu_Gp27"/>
    <property type="match status" value="1"/>
</dbReference>
<dbReference type="EMBL" id="NMRN01000037">
    <property type="protein sequence ID" value="PAS92473.1"/>
    <property type="molecule type" value="Genomic_DNA"/>
</dbReference>
<dbReference type="Proteomes" id="UP000216107">
    <property type="component" value="Unassembled WGS sequence"/>
</dbReference>
<dbReference type="OrthoDB" id="371328at2"/>
<reference evidence="1 4" key="1">
    <citation type="submission" date="2016-08" db="EMBL/GenBank/DDBJ databases">
        <title>Candidatus Dactylopiibacterium carminicum genome sequence.</title>
        <authorList>
            <person name="Ramirez-Puebla S.T."/>
            <person name="Ormeno-Orrillo E."/>
            <person name="Vera-Ponce De Leon A."/>
            <person name="Luis L."/>
            <person name="Sanchez-Flores A."/>
            <person name="Monica R."/>
            <person name="Martinez-Romero E."/>
        </authorList>
    </citation>
    <scope>NUCLEOTIDE SEQUENCE [LARGE SCALE GENOMIC DNA]</scope>
    <source>
        <strain evidence="1">END1</strain>
    </source>
</reference>
<gene>
    <name evidence="1" type="ORF">BGI27_01005</name>
    <name evidence="2" type="ORF">CGU29_11390</name>
</gene>
<proteinExistence type="predicted"/>
<dbReference type="Proteomes" id="UP000623509">
    <property type="component" value="Unassembled WGS sequence"/>
</dbReference>
<dbReference type="AlphaFoldDB" id="A0A272EQT9"/>
<evidence type="ECO:0000313" key="4">
    <source>
        <dbReference type="Proteomes" id="UP000623509"/>
    </source>
</evidence>
<sequence>MAKPSAIEQLPEDVREWINAQIVANNFAGYEALQELVREKGLSIGKSQLHRHGQKIERRMAAIKSSVEASKLIVQAAGDDQDVLSESVIALVQSEMFEAIVSLQEATGEEAMSNEDRIGLLSSAAKNIATLSRASVNQKKWRLEVEESARKKLLAEQAEKLAAMPNKGGVTAETKAAIREALGIV</sequence>
<organism evidence="2 3">
    <name type="scientific">Candidatus Dactylopiibacterium carminicum</name>
    <dbReference type="NCBI Taxonomy" id="857335"/>
    <lineage>
        <taxon>Bacteria</taxon>
        <taxon>Pseudomonadati</taxon>
        <taxon>Pseudomonadota</taxon>
        <taxon>Betaproteobacteria</taxon>
        <taxon>Rhodocyclales</taxon>
        <taxon>Rhodocyclaceae</taxon>
        <taxon>Candidatus Dactylopiibacterium</taxon>
    </lineage>
</organism>
<evidence type="ECO:0000313" key="2">
    <source>
        <dbReference type="EMBL" id="PAS92473.1"/>
    </source>
</evidence>
<protein>
    <submittedName>
        <fullName evidence="1">DUF3486 domain-containing protein</fullName>
    </submittedName>
    <submittedName>
        <fullName evidence="2">Terminase</fullName>
    </submittedName>
</protein>
<keyword evidence="4" id="KW-1185">Reference proteome</keyword>
<evidence type="ECO:0000313" key="3">
    <source>
        <dbReference type="Proteomes" id="UP000216107"/>
    </source>
</evidence>
<name>A0A272EQT9_9RHOO</name>